<feature type="transmembrane region" description="Helical" evidence="8">
    <location>
        <begin position="6"/>
        <end position="21"/>
    </location>
</feature>
<protein>
    <submittedName>
        <fullName evidence="10">Cation:proton antiporter</fullName>
    </submittedName>
</protein>
<keyword evidence="6" id="KW-0406">Ion transport</keyword>
<organism evidence="10 11">
    <name type="scientific">Helicobacter baculiformis</name>
    <dbReference type="NCBI Taxonomy" id="427351"/>
    <lineage>
        <taxon>Bacteria</taxon>
        <taxon>Pseudomonadati</taxon>
        <taxon>Campylobacterota</taxon>
        <taxon>Epsilonproteobacteria</taxon>
        <taxon>Campylobacterales</taxon>
        <taxon>Helicobacteraceae</taxon>
        <taxon>Helicobacter</taxon>
    </lineage>
</organism>
<keyword evidence="5 8" id="KW-1133">Transmembrane helix</keyword>
<comment type="subcellular location">
    <subcellularLocation>
        <location evidence="1">Membrane</location>
        <topology evidence="1">Multi-pass membrane protein</topology>
    </subcellularLocation>
</comment>
<evidence type="ECO:0000256" key="5">
    <source>
        <dbReference type="ARBA" id="ARBA00022989"/>
    </source>
</evidence>
<feature type="transmembrane region" description="Helical" evidence="8">
    <location>
        <begin position="108"/>
        <end position="126"/>
    </location>
</feature>
<evidence type="ECO:0000313" key="11">
    <source>
        <dbReference type="Proteomes" id="UP001595783"/>
    </source>
</evidence>
<dbReference type="RefSeq" id="WP_104752509.1">
    <property type="nucleotide sequence ID" value="NZ_FZMF01000029.1"/>
</dbReference>
<sequence>MNDFIILAIITPLVVLAPYVSKIIKMPVAVLEILFGALGVYVGLFVPSHGFDLMAEVGFLFLMFLCGMEVDLYMFKQLNKSLLKKIFAYFGILYTLSSTITLSAKLPALYIIILPIVSLGMIMTLVRDYGKEVPWLDLVLKVGVLGELTSIILLVIVDGIYLHGLGLELGKTLGILLAFIIAIISLVQLFKILFWWFPRLKLFIMPINNESNQDIRFTIMLFFGLVVIVGWLKLELVLGAFLAGTIVSTFFPHKHELFNKLNDVGFGFFVPLFFVHVGSTLDLKLVITNPILISHACAIVCAMFALHVSASFVLFSKHFHNALSTTMFALSASMPLTFLITAASVGLRVGAIDQHTYYSLVIAAIFEGVLFTSTIKFFMRAIKPVSETPPS</sequence>
<feature type="transmembrane region" description="Helical" evidence="8">
    <location>
        <begin position="293"/>
        <end position="315"/>
    </location>
</feature>
<feature type="transmembrane region" description="Helical" evidence="8">
    <location>
        <begin position="53"/>
        <end position="74"/>
    </location>
</feature>
<feature type="transmembrane region" description="Helical" evidence="8">
    <location>
        <begin position="173"/>
        <end position="194"/>
    </location>
</feature>
<keyword evidence="4 8" id="KW-0812">Transmembrane</keyword>
<comment type="caution">
    <text evidence="10">The sequence shown here is derived from an EMBL/GenBank/DDBJ whole genome shotgun (WGS) entry which is preliminary data.</text>
</comment>
<evidence type="ECO:0000256" key="8">
    <source>
        <dbReference type="SAM" id="Phobius"/>
    </source>
</evidence>
<evidence type="ECO:0000256" key="2">
    <source>
        <dbReference type="ARBA" id="ARBA00022448"/>
    </source>
</evidence>
<keyword evidence="11" id="KW-1185">Reference proteome</keyword>
<accession>A0ABV7ZJM9</accession>
<dbReference type="PANTHER" id="PTHR43562">
    <property type="entry name" value="NAPA-TYPE SODIUM/HYDROGEN ANTIPORTER"/>
    <property type="match status" value="1"/>
</dbReference>
<gene>
    <name evidence="10" type="ORF">ACFOPX_02670</name>
</gene>
<dbReference type="InterPro" id="IPR038770">
    <property type="entry name" value="Na+/solute_symporter_sf"/>
</dbReference>
<feature type="transmembrane region" description="Helical" evidence="8">
    <location>
        <begin position="86"/>
        <end position="102"/>
    </location>
</feature>
<keyword evidence="7 8" id="KW-0472">Membrane</keyword>
<feature type="transmembrane region" description="Helical" evidence="8">
    <location>
        <begin position="327"/>
        <end position="351"/>
    </location>
</feature>
<feature type="transmembrane region" description="Helical" evidence="8">
    <location>
        <begin position="357"/>
        <end position="379"/>
    </location>
</feature>
<dbReference type="PANTHER" id="PTHR43562:SF1">
    <property type="entry name" value="NA(+)_H(+) ANTIPORTER YJBQ-RELATED"/>
    <property type="match status" value="1"/>
</dbReference>
<evidence type="ECO:0000256" key="7">
    <source>
        <dbReference type="ARBA" id="ARBA00023136"/>
    </source>
</evidence>
<evidence type="ECO:0000256" key="6">
    <source>
        <dbReference type="ARBA" id="ARBA00023065"/>
    </source>
</evidence>
<evidence type="ECO:0000256" key="4">
    <source>
        <dbReference type="ARBA" id="ARBA00022692"/>
    </source>
</evidence>
<name>A0ABV7ZJM9_9HELI</name>
<evidence type="ECO:0000313" key="10">
    <source>
        <dbReference type="EMBL" id="MFC3847440.1"/>
    </source>
</evidence>
<keyword evidence="2" id="KW-0813">Transport</keyword>
<dbReference type="EMBL" id="JBHRZO010000010">
    <property type="protein sequence ID" value="MFC3847440.1"/>
    <property type="molecule type" value="Genomic_DNA"/>
</dbReference>
<reference evidence="11" key="1">
    <citation type="journal article" date="2019" name="Int. J. Syst. Evol. Microbiol.">
        <title>The Global Catalogue of Microorganisms (GCM) 10K type strain sequencing project: providing services to taxonomists for standard genome sequencing and annotation.</title>
        <authorList>
            <consortium name="The Broad Institute Genomics Platform"/>
            <consortium name="The Broad Institute Genome Sequencing Center for Infectious Disease"/>
            <person name="Wu L."/>
            <person name="Ma J."/>
        </authorList>
    </citation>
    <scope>NUCLEOTIDE SEQUENCE [LARGE SCALE GENOMIC DNA]</scope>
    <source>
        <strain evidence="11">CCUG 53816</strain>
    </source>
</reference>
<proteinExistence type="predicted"/>
<evidence type="ECO:0000256" key="3">
    <source>
        <dbReference type="ARBA" id="ARBA00022449"/>
    </source>
</evidence>
<feature type="transmembrane region" description="Helical" evidence="8">
    <location>
        <begin position="265"/>
        <end position="287"/>
    </location>
</feature>
<evidence type="ECO:0000256" key="1">
    <source>
        <dbReference type="ARBA" id="ARBA00004141"/>
    </source>
</evidence>
<feature type="domain" description="Cation/H+ exchanger transmembrane" evidence="9">
    <location>
        <begin position="14"/>
        <end position="380"/>
    </location>
</feature>
<dbReference type="InterPro" id="IPR006153">
    <property type="entry name" value="Cation/H_exchanger_TM"/>
</dbReference>
<dbReference type="Gene3D" id="1.20.1530.20">
    <property type="match status" value="1"/>
</dbReference>
<feature type="transmembrane region" description="Helical" evidence="8">
    <location>
        <begin position="28"/>
        <end position="47"/>
    </location>
</feature>
<evidence type="ECO:0000259" key="9">
    <source>
        <dbReference type="Pfam" id="PF00999"/>
    </source>
</evidence>
<keyword evidence="3" id="KW-0050">Antiport</keyword>
<dbReference type="Pfam" id="PF00999">
    <property type="entry name" value="Na_H_Exchanger"/>
    <property type="match status" value="1"/>
</dbReference>
<feature type="transmembrane region" description="Helical" evidence="8">
    <location>
        <begin position="138"/>
        <end position="161"/>
    </location>
</feature>
<dbReference type="Proteomes" id="UP001595783">
    <property type="component" value="Unassembled WGS sequence"/>
</dbReference>